<organism evidence="1 2">
    <name type="scientific">Periconia digitata</name>
    <dbReference type="NCBI Taxonomy" id="1303443"/>
    <lineage>
        <taxon>Eukaryota</taxon>
        <taxon>Fungi</taxon>
        <taxon>Dikarya</taxon>
        <taxon>Ascomycota</taxon>
        <taxon>Pezizomycotina</taxon>
        <taxon>Dothideomycetes</taxon>
        <taxon>Pleosporomycetidae</taxon>
        <taxon>Pleosporales</taxon>
        <taxon>Massarineae</taxon>
        <taxon>Periconiaceae</taxon>
        <taxon>Periconia</taxon>
    </lineage>
</organism>
<name>A0A9W4U4A9_9PLEO</name>
<dbReference type="EMBL" id="CAOQHR010000001">
    <property type="protein sequence ID" value="CAI6277184.1"/>
    <property type="molecule type" value="Genomic_DNA"/>
</dbReference>
<sequence>MYSSNYCLHVYLSFFPCFSTTSRRRYMQDQEMDRLLDELIIHDEGPFLPLFQQHCLFFFACFANSTSQHLPIHCDSPSPRRGKSARMGESAFLPRRTTAHLNKKITTPQTLPTRARKTRTRVVEVLDASLVSPPRIFFVSPHQPRVLLWRRAKPNVPQCLSLD</sequence>
<keyword evidence="2" id="KW-1185">Reference proteome</keyword>
<accession>A0A9W4U4A9</accession>
<proteinExistence type="predicted"/>
<gene>
    <name evidence="1" type="ORF">PDIGIT_LOCUS1962</name>
</gene>
<evidence type="ECO:0000313" key="1">
    <source>
        <dbReference type="EMBL" id="CAI6277184.1"/>
    </source>
</evidence>
<comment type="caution">
    <text evidence="1">The sequence shown here is derived from an EMBL/GenBank/DDBJ whole genome shotgun (WGS) entry which is preliminary data.</text>
</comment>
<dbReference type="AlphaFoldDB" id="A0A9W4U4A9"/>
<reference evidence="1" key="1">
    <citation type="submission" date="2023-01" db="EMBL/GenBank/DDBJ databases">
        <authorList>
            <person name="Van Ghelder C."/>
            <person name="Rancurel C."/>
        </authorList>
    </citation>
    <scope>NUCLEOTIDE SEQUENCE</scope>
    <source>
        <strain evidence="1">CNCM I-4278</strain>
    </source>
</reference>
<protein>
    <submittedName>
        <fullName evidence="1">Uncharacterized protein</fullName>
    </submittedName>
</protein>
<evidence type="ECO:0000313" key="2">
    <source>
        <dbReference type="Proteomes" id="UP001152607"/>
    </source>
</evidence>
<dbReference type="Proteomes" id="UP001152607">
    <property type="component" value="Unassembled WGS sequence"/>
</dbReference>